<keyword evidence="1" id="KW-0472">Membrane</keyword>
<protein>
    <recommendedName>
        <fullName evidence="4">Ammonia monooxygenase</fullName>
    </recommendedName>
</protein>
<evidence type="ECO:0000256" key="1">
    <source>
        <dbReference type="SAM" id="Phobius"/>
    </source>
</evidence>
<feature type="transmembrane region" description="Helical" evidence="1">
    <location>
        <begin position="230"/>
        <end position="249"/>
    </location>
</feature>
<feature type="transmembrane region" description="Helical" evidence="1">
    <location>
        <begin position="315"/>
        <end position="340"/>
    </location>
</feature>
<accession>A0A1I0RJ65</accession>
<dbReference type="GO" id="GO:0010468">
    <property type="term" value="P:regulation of gene expression"/>
    <property type="evidence" value="ECO:0007669"/>
    <property type="project" value="InterPro"/>
</dbReference>
<dbReference type="EMBL" id="FOIZ01000002">
    <property type="protein sequence ID" value="SEW41038.1"/>
    <property type="molecule type" value="Genomic_DNA"/>
</dbReference>
<feature type="transmembrane region" description="Helical" evidence="1">
    <location>
        <begin position="261"/>
        <end position="281"/>
    </location>
</feature>
<dbReference type="OrthoDB" id="7157734at2"/>
<feature type="transmembrane region" description="Helical" evidence="1">
    <location>
        <begin position="179"/>
        <end position="198"/>
    </location>
</feature>
<feature type="transmembrane region" description="Helical" evidence="1">
    <location>
        <begin position="146"/>
        <end position="167"/>
    </location>
</feature>
<dbReference type="PANTHER" id="PTHR38457">
    <property type="entry name" value="REGULATOR ABRB-RELATED"/>
    <property type="match status" value="1"/>
</dbReference>
<feature type="transmembrane region" description="Helical" evidence="1">
    <location>
        <begin position="79"/>
        <end position="101"/>
    </location>
</feature>
<keyword evidence="1" id="KW-0812">Transmembrane</keyword>
<dbReference type="RefSeq" id="WP_089995905.1">
    <property type="nucleotide sequence ID" value="NZ_FOIZ01000002.1"/>
</dbReference>
<evidence type="ECO:0000313" key="3">
    <source>
        <dbReference type="Proteomes" id="UP000199167"/>
    </source>
</evidence>
<evidence type="ECO:0008006" key="4">
    <source>
        <dbReference type="Google" id="ProtNLM"/>
    </source>
</evidence>
<organism evidence="2 3">
    <name type="scientific">Cognatiyoonia koreensis</name>
    <dbReference type="NCBI Taxonomy" id="364200"/>
    <lineage>
        <taxon>Bacteria</taxon>
        <taxon>Pseudomonadati</taxon>
        <taxon>Pseudomonadota</taxon>
        <taxon>Alphaproteobacteria</taxon>
        <taxon>Rhodobacterales</taxon>
        <taxon>Paracoccaceae</taxon>
        <taxon>Cognatiyoonia</taxon>
    </lineage>
</organism>
<dbReference type="InterPro" id="IPR007820">
    <property type="entry name" value="AbrB_fam"/>
</dbReference>
<dbReference type="PANTHER" id="PTHR38457:SF1">
    <property type="entry name" value="REGULATOR ABRB-RELATED"/>
    <property type="match status" value="1"/>
</dbReference>
<dbReference type="AlphaFoldDB" id="A0A1I0RJ65"/>
<dbReference type="PIRSF" id="PIRSF038991">
    <property type="entry name" value="Protein_AbrB"/>
    <property type="match status" value="1"/>
</dbReference>
<name>A0A1I0RJ65_9RHOB</name>
<dbReference type="InterPro" id="IPR017516">
    <property type="entry name" value="AbrB_dup"/>
</dbReference>
<evidence type="ECO:0000313" key="2">
    <source>
        <dbReference type="EMBL" id="SEW41038.1"/>
    </source>
</evidence>
<reference evidence="2 3" key="1">
    <citation type="submission" date="2016-10" db="EMBL/GenBank/DDBJ databases">
        <authorList>
            <person name="de Groot N.N."/>
        </authorList>
    </citation>
    <scope>NUCLEOTIDE SEQUENCE [LARGE SCALE GENOMIC DNA]</scope>
    <source>
        <strain evidence="2 3">DSM 17925</strain>
    </source>
</reference>
<dbReference type="NCBIfam" id="TIGR03082">
    <property type="entry name" value="Gneg_AbrB_dup"/>
    <property type="match status" value="2"/>
</dbReference>
<sequence>MTKASALALLIGVIAGIASYVIGMPLPWMLGPMIGVTAAAMLRLPVKSPDKLRPVVIPVIGVMLGSGITPDILGEISGWLVTLALLPLFLCCAAGVSFTVYRRIGRYDPVTAFYAAMPGGLNEMLLLGEAAGGDSRRIALAHAARVLLVILCVALFFGLFLGVRAGPGNSGNWTALGDITALDYAILGLCALFGIPFGKLLRLPAGPVFGPMILSGAAHVIGWVEVPPPTLLIIAAQIVIGTVIGGRFVGATMKEVGTDLALALGATLGMIVVAIGFAEIITQLAGMPLSQAFLAFSPGGLTEMSLLTLAMGQDVAFVSVTHIVRITVVIAVAPILFTLFQRRFLRNE</sequence>
<dbReference type="GO" id="GO:0016020">
    <property type="term" value="C:membrane"/>
    <property type="evidence" value="ECO:0007669"/>
    <property type="project" value="InterPro"/>
</dbReference>
<dbReference type="Pfam" id="PF05145">
    <property type="entry name" value="AbrB"/>
    <property type="match status" value="1"/>
</dbReference>
<gene>
    <name evidence="2" type="ORF">SAMN04488515_2771</name>
</gene>
<keyword evidence="1" id="KW-1133">Transmembrane helix</keyword>
<keyword evidence="3" id="KW-1185">Reference proteome</keyword>
<dbReference type="STRING" id="364200.SAMN04488515_2771"/>
<feature type="transmembrane region" description="Helical" evidence="1">
    <location>
        <begin position="205"/>
        <end position="224"/>
    </location>
</feature>
<dbReference type="Proteomes" id="UP000199167">
    <property type="component" value="Unassembled WGS sequence"/>
</dbReference>
<proteinExistence type="predicted"/>